<dbReference type="Proteomes" id="UP001431783">
    <property type="component" value="Unassembled WGS sequence"/>
</dbReference>
<evidence type="ECO:0000313" key="3">
    <source>
        <dbReference type="Proteomes" id="UP001431783"/>
    </source>
</evidence>
<organism evidence="2 3">
    <name type="scientific">Henosepilachna vigintioctopunctata</name>
    <dbReference type="NCBI Taxonomy" id="420089"/>
    <lineage>
        <taxon>Eukaryota</taxon>
        <taxon>Metazoa</taxon>
        <taxon>Ecdysozoa</taxon>
        <taxon>Arthropoda</taxon>
        <taxon>Hexapoda</taxon>
        <taxon>Insecta</taxon>
        <taxon>Pterygota</taxon>
        <taxon>Neoptera</taxon>
        <taxon>Endopterygota</taxon>
        <taxon>Coleoptera</taxon>
        <taxon>Polyphaga</taxon>
        <taxon>Cucujiformia</taxon>
        <taxon>Coccinelloidea</taxon>
        <taxon>Coccinellidae</taxon>
        <taxon>Epilachninae</taxon>
        <taxon>Epilachnini</taxon>
        <taxon>Henosepilachna</taxon>
    </lineage>
</organism>
<evidence type="ECO:0000256" key="1">
    <source>
        <dbReference type="SAM" id="MobiDB-lite"/>
    </source>
</evidence>
<accession>A0AAW1UCI0</accession>
<reference evidence="2 3" key="1">
    <citation type="submission" date="2023-03" db="EMBL/GenBank/DDBJ databases">
        <title>Genome insight into feeding habits of ladybird beetles.</title>
        <authorList>
            <person name="Li H.-S."/>
            <person name="Huang Y.-H."/>
            <person name="Pang H."/>
        </authorList>
    </citation>
    <scope>NUCLEOTIDE SEQUENCE [LARGE SCALE GENOMIC DNA]</scope>
    <source>
        <strain evidence="2">SYSU_2023b</strain>
        <tissue evidence="2">Whole body</tissue>
    </source>
</reference>
<dbReference type="EMBL" id="JARQZJ010000052">
    <property type="protein sequence ID" value="KAK9878655.1"/>
    <property type="molecule type" value="Genomic_DNA"/>
</dbReference>
<dbReference type="AlphaFoldDB" id="A0AAW1UCI0"/>
<name>A0AAW1UCI0_9CUCU</name>
<evidence type="ECO:0000313" key="2">
    <source>
        <dbReference type="EMBL" id="KAK9878655.1"/>
    </source>
</evidence>
<sequence length="68" mass="7240">MDSRSATPNLDIPKDANKPPNLKDGYQGPVVEEGDLCSKAILSPLKSMGSPGEFSRGETLATDHRISV</sequence>
<feature type="region of interest" description="Disordered" evidence="1">
    <location>
        <begin position="43"/>
        <end position="68"/>
    </location>
</feature>
<feature type="region of interest" description="Disordered" evidence="1">
    <location>
        <begin position="1"/>
        <end position="30"/>
    </location>
</feature>
<comment type="caution">
    <text evidence="2">The sequence shown here is derived from an EMBL/GenBank/DDBJ whole genome shotgun (WGS) entry which is preliminary data.</text>
</comment>
<proteinExistence type="predicted"/>
<gene>
    <name evidence="2" type="ORF">WA026_023106</name>
</gene>
<keyword evidence="3" id="KW-1185">Reference proteome</keyword>
<protein>
    <submittedName>
        <fullName evidence="2">Uncharacterized protein</fullName>
    </submittedName>
</protein>